<dbReference type="PANTHER" id="PTHR12534:SF0">
    <property type="entry name" value="SMALL RIBOSOMAL SUBUNIT PROTEIN US2M"/>
    <property type="match status" value="1"/>
</dbReference>
<name>A0A3G3LL44_9EUGL</name>
<dbReference type="InterPro" id="IPR023591">
    <property type="entry name" value="Ribosomal_uS2_flav_dom_sf"/>
</dbReference>
<dbReference type="GO" id="GO:0003735">
    <property type="term" value="F:structural constituent of ribosome"/>
    <property type="evidence" value="ECO:0007669"/>
    <property type="project" value="InterPro"/>
</dbReference>
<keyword evidence="3 4" id="KW-0687">Ribonucleoprotein</keyword>
<evidence type="ECO:0000313" key="5">
    <source>
        <dbReference type="EMBL" id="AYQ93428.1"/>
    </source>
</evidence>
<dbReference type="NCBIfam" id="TIGR01011">
    <property type="entry name" value="rpsB_bact"/>
    <property type="match status" value="1"/>
</dbReference>
<proteinExistence type="inferred from homology"/>
<gene>
    <name evidence="4" type="primary">rps2</name>
</gene>
<evidence type="ECO:0000256" key="3">
    <source>
        <dbReference type="ARBA" id="ARBA00023274"/>
    </source>
</evidence>
<dbReference type="EMBL" id="MH898669">
    <property type="protein sequence ID" value="AYQ93428.1"/>
    <property type="molecule type" value="Genomic_DNA"/>
</dbReference>
<organism evidence="5">
    <name type="scientific">Lepocinclis tripteris</name>
    <dbReference type="NCBI Taxonomy" id="135494"/>
    <lineage>
        <taxon>Eukaryota</taxon>
        <taxon>Discoba</taxon>
        <taxon>Euglenozoa</taxon>
        <taxon>Euglenida</taxon>
        <taxon>Spirocuta</taxon>
        <taxon>Euglenophyceae</taxon>
        <taxon>Euglenales</taxon>
        <taxon>Phacaceae</taxon>
        <taxon>Lepocinclis</taxon>
    </lineage>
</organism>
<dbReference type="Gene3D" id="1.10.287.610">
    <property type="entry name" value="Helix hairpin bin"/>
    <property type="match status" value="1"/>
</dbReference>
<dbReference type="Gene3D" id="3.40.50.10490">
    <property type="entry name" value="Glucose-6-phosphate isomerase like protein, domain 1"/>
    <property type="match status" value="1"/>
</dbReference>
<geneLocation type="chloroplast" evidence="5"/>
<dbReference type="GO" id="GO:0009507">
    <property type="term" value="C:chloroplast"/>
    <property type="evidence" value="ECO:0007669"/>
    <property type="project" value="UniProtKB-SubCell"/>
</dbReference>
<keyword evidence="5" id="KW-0934">Plastid</keyword>
<accession>A0A3G3LL44</accession>
<dbReference type="PANTHER" id="PTHR12534">
    <property type="entry name" value="30S RIBOSOMAL PROTEIN S2 PROKARYOTIC AND ORGANELLAR"/>
    <property type="match status" value="1"/>
</dbReference>
<comment type="similarity">
    <text evidence="1 4">Belongs to the universal ribosomal protein uS2 family.</text>
</comment>
<evidence type="ECO:0000256" key="2">
    <source>
        <dbReference type="ARBA" id="ARBA00022980"/>
    </source>
</evidence>
<dbReference type="InterPro" id="IPR018130">
    <property type="entry name" value="Ribosomal_uS2_CS"/>
</dbReference>
<keyword evidence="2 4" id="KW-0689">Ribosomal protein</keyword>
<dbReference type="GO" id="GO:0005763">
    <property type="term" value="C:mitochondrial small ribosomal subunit"/>
    <property type="evidence" value="ECO:0007669"/>
    <property type="project" value="TreeGrafter"/>
</dbReference>
<dbReference type="GO" id="GO:0006412">
    <property type="term" value="P:translation"/>
    <property type="evidence" value="ECO:0007669"/>
    <property type="project" value="UniProtKB-UniRule"/>
</dbReference>
<evidence type="ECO:0000256" key="4">
    <source>
        <dbReference type="HAMAP-Rule" id="MF_00291"/>
    </source>
</evidence>
<dbReference type="SUPFAM" id="SSF52313">
    <property type="entry name" value="Ribosomal protein S2"/>
    <property type="match status" value="1"/>
</dbReference>
<comment type="subcellular location">
    <subcellularLocation>
        <location evidence="4">Plastid</location>
        <location evidence="4">Chloroplast</location>
    </subcellularLocation>
</comment>
<dbReference type="AlphaFoldDB" id="A0A3G3LL44"/>
<keyword evidence="5" id="KW-0150">Chloroplast</keyword>
<dbReference type="Pfam" id="PF00318">
    <property type="entry name" value="Ribosomal_S2"/>
    <property type="match status" value="1"/>
</dbReference>
<reference evidence="5" key="1">
    <citation type="journal article" date="2018" name="Sci. Rep.">
        <title>Dynamic evolution of inverted repeats in Euglenophyta plastid genomes.</title>
        <authorList>
            <person name="Karnkowska A."/>
            <person name="Bennett M.S."/>
            <person name="Triemer R.E."/>
        </authorList>
    </citation>
    <scope>NUCLEOTIDE SEQUENCE</scope>
</reference>
<protein>
    <recommendedName>
        <fullName evidence="4">Small ribosomal subunit protein uS2c</fullName>
    </recommendedName>
</protein>
<dbReference type="HAMAP" id="MF_00291_B">
    <property type="entry name" value="Ribosomal_uS2_B"/>
    <property type="match status" value="1"/>
</dbReference>
<dbReference type="PRINTS" id="PR00395">
    <property type="entry name" value="RIBOSOMALS2"/>
</dbReference>
<dbReference type="PROSITE" id="PS00962">
    <property type="entry name" value="RIBOSOMAL_S2_1"/>
    <property type="match status" value="1"/>
</dbReference>
<dbReference type="InterPro" id="IPR001865">
    <property type="entry name" value="Ribosomal_uS2"/>
</dbReference>
<dbReference type="InterPro" id="IPR005706">
    <property type="entry name" value="Ribosomal_uS2_bac/mit/plastid"/>
</dbReference>
<dbReference type="CDD" id="cd01425">
    <property type="entry name" value="RPS2"/>
    <property type="match status" value="1"/>
</dbReference>
<evidence type="ECO:0000256" key="1">
    <source>
        <dbReference type="ARBA" id="ARBA00006242"/>
    </source>
</evidence>
<sequence>MITLENLLSSSVHLGHNIKQWNPKMAPFIYGERNNIHIIDIVQTAIYLEKAVNFVLKSASQNKKFLFVSTKVQFAPLIEQYATDSNSFFITNRWLGGTLTNWFTIKECINKLKILGESEQLENSKGKLTKKEIFLLNKRKSRLNKFFRGLKGMDKLPDIIILIGQNNEMIAVKECLKMKITLISILDTNCDPRLTDFIIPANDDSISSISIILNELNLAISETKCTYINNYIYIHNSLIL</sequence>